<sequence>MPRLLLAVPEHPEVAEQQGEAGHEAHQIADDGPAVADRPSVARGRVDHADAHHALPGRLSGRTLEVAVVDERRQGAQAVRRAARVVARQRVDEDQDRDRDDQAVDEGRGEAAPEACARTGRLSHGVPFRRTDDDVSWIQPAPSDGTGPRSVAGRLGGDDLLQEALVVGGGVGRLDPGPQRLGERAGQAGARGGRQLVAAREEAAHGGQVLGGDATRVPPLDGSRTRLRDRRRDGPRRPLADDEGACRQVAEPLVARRDEDRDRPREVGARQEVDEPQDGTQGARRERHGSAVREDDPQTGAALARRPARRARLEEDVVSEEQEEQHDGQHGSAEPARRLGGPAQQEDGERQEHGDPDQEIEERGDQPRPQTR</sequence>
<accession>A0A6J4TI44</accession>
<feature type="compositionally biased region" description="Basic and acidic residues" evidence="1">
    <location>
        <begin position="89"/>
        <end position="111"/>
    </location>
</feature>
<organism evidence="2">
    <name type="scientific">uncultured Thermoleophilia bacterium</name>
    <dbReference type="NCBI Taxonomy" id="1497501"/>
    <lineage>
        <taxon>Bacteria</taxon>
        <taxon>Bacillati</taxon>
        <taxon>Actinomycetota</taxon>
        <taxon>Thermoleophilia</taxon>
        <taxon>environmental samples</taxon>
    </lineage>
</organism>
<feature type="compositionally biased region" description="Basic and acidic residues" evidence="1">
    <location>
        <begin position="347"/>
        <end position="366"/>
    </location>
</feature>
<name>A0A6J4TI44_9ACTN</name>
<dbReference type="AlphaFoldDB" id="A0A6J4TI44"/>
<evidence type="ECO:0000313" key="2">
    <source>
        <dbReference type="EMBL" id="CAA9524474.1"/>
    </source>
</evidence>
<feature type="compositionally biased region" description="Basic and acidic residues" evidence="1">
    <location>
        <begin position="254"/>
        <end position="273"/>
    </location>
</feature>
<feature type="region of interest" description="Disordered" evidence="1">
    <location>
        <begin position="77"/>
        <end position="155"/>
    </location>
</feature>
<feature type="compositionally biased region" description="Low complexity" evidence="1">
    <location>
        <begin position="184"/>
        <end position="198"/>
    </location>
</feature>
<gene>
    <name evidence="2" type="ORF">AVDCRST_MAG79-404</name>
</gene>
<evidence type="ECO:0000256" key="1">
    <source>
        <dbReference type="SAM" id="MobiDB-lite"/>
    </source>
</evidence>
<feature type="region of interest" description="Disordered" evidence="1">
    <location>
        <begin position="1"/>
        <end position="39"/>
    </location>
</feature>
<reference evidence="2" key="1">
    <citation type="submission" date="2020-02" db="EMBL/GenBank/DDBJ databases">
        <authorList>
            <person name="Meier V. D."/>
        </authorList>
    </citation>
    <scope>NUCLEOTIDE SEQUENCE</scope>
    <source>
        <strain evidence="2">AVDCRST_MAG79</strain>
    </source>
</reference>
<feature type="compositionally biased region" description="Basic and acidic residues" evidence="1">
    <location>
        <begin position="223"/>
        <end position="240"/>
    </location>
</feature>
<feature type="compositionally biased region" description="Low complexity" evidence="1">
    <location>
        <begin position="77"/>
        <end position="88"/>
    </location>
</feature>
<proteinExistence type="predicted"/>
<feature type="region of interest" description="Disordered" evidence="1">
    <location>
        <begin position="171"/>
        <end position="372"/>
    </location>
</feature>
<protein>
    <submittedName>
        <fullName evidence="2">Uncharacterized protein</fullName>
    </submittedName>
</protein>
<dbReference type="EMBL" id="CADCWC010000076">
    <property type="protein sequence ID" value="CAA9524474.1"/>
    <property type="molecule type" value="Genomic_DNA"/>
</dbReference>